<dbReference type="InterPro" id="IPR026891">
    <property type="entry name" value="Fn3-like"/>
</dbReference>
<dbReference type="GO" id="GO:0009251">
    <property type="term" value="P:glucan catabolic process"/>
    <property type="evidence" value="ECO:0007669"/>
    <property type="project" value="TreeGrafter"/>
</dbReference>
<dbReference type="Pfam" id="PF00933">
    <property type="entry name" value="Glyco_hydro_3"/>
    <property type="match status" value="1"/>
</dbReference>
<dbReference type="Gene3D" id="3.40.50.1700">
    <property type="entry name" value="Glycoside hydrolase family 3 C-terminal domain"/>
    <property type="match status" value="1"/>
</dbReference>
<dbReference type="AlphaFoldDB" id="A0A4R1RJB8"/>
<evidence type="ECO:0000313" key="4">
    <source>
        <dbReference type="Proteomes" id="UP000295455"/>
    </source>
</evidence>
<dbReference type="SUPFAM" id="SSF51445">
    <property type="entry name" value="(Trans)glycosidases"/>
    <property type="match status" value="1"/>
</dbReference>
<dbReference type="InterPro" id="IPR001764">
    <property type="entry name" value="Glyco_hydro_3_N"/>
</dbReference>
<dbReference type="InterPro" id="IPR051915">
    <property type="entry name" value="Cellulose_Degrad_GH3"/>
</dbReference>
<keyword evidence="1" id="KW-0378">Hydrolase</keyword>
<dbReference type="Gene3D" id="3.20.20.300">
    <property type="entry name" value="Glycoside hydrolase, family 3, N-terminal domain"/>
    <property type="match status" value="1"/>
</dbReference>
<dbReference type="Pfam" id="PF14310">
    <property type="entry name" value="Fn3-like"/>
    <property type="match status" value="1"/>
</dbReference>
<dbReference type="SUPFAM" id="SSF52279">
    <property type="entry name" value="Beta-D-glucan exohydrolase, C-terminal domain"/>
    <property type="match status" value="1"/>
</dbReference>
<dbReference type="PROSITE" id="PS51257">
    <property type="entry name" value="PROKAR_LIPOPROTEIN"/>
    <property type="match status" value="1"/>
</dbReference>
<evidence type="ECO:0000313" key="3">
    <source>
        <dbReference type="EMBL" id="TCL66241.1"/>
    </source>
</evidence>
<dbReference type="Gene3D" id="2.60.40.10">
    <property type="entry name" value="Immunoglobulins"/>
    <property type="match status" value="1"/>
</dbReference>
<reference evidence="3 4" key="1">
    <citation type="submission" date="2019-03" db="EMBL/GenBank/DDBJ databases">
        <title>Genomic Encyclopedia of Type Strains, Phase IV (KMG-IV): sequencing the most valuable type-strain genomes for metagenomic binning, comparative biology and taxonomic classification.</title>
        <authorList>
            <person name="Goeker M."/>
        </authorList>
    </citation>
    <scope>NUCLEOTIDE SEQUENCE [LARGE SCALE GENOMIC DNA]</scope>
    <source>
        <strain evidence="3 4">DSM 18792</strain>
    </source>
</reference>
<comment type="caution">
    <text evidence="3">The sequence shown here is derived from an EMBL/GenBank/DDBJ whole genome shotgun (WGS) entry which is preliminary data.</text>
</comment>
<dbReference type="InterPro" id="IPR036962">
    <property type="entry name" value="Glyco_hydro_3_N_sf"/>
</dbReference>
<dbReference type="InterPro" id="IPR013783">
    <property type="entry name" value="Ig-like_fold"/>
</dbReference>
<dbReference type="SMART" id="SM01217">
    <property type="entry name" value="Fn3_like"/>
    <property type="match status" value="1"/>
</dbReference>
<gene>
    <name evidence="3" type="ORF">EV196_104272</name>
</gene>
<keyword evidence="4" id="KW-1185">Reference proteome</keyword>
<dbReference type="EMBL" id="SLUP01000004">
    <property type="protein sequence ID" value="TCL66241.1"/>
    <property type="molecule type" value="Genomic_DNA"/>
</dbReference>
<protein>
    <submittedName>
        <fullName evidence="3">Beta-glucosidase</fullName>
    </submittedName>
</protein>
<dbReference type="PANTHER" id="PTHR30620">
    <property type="entry name" value="PERIPLASMIC BETA-GLUCOSIDASE-RELATED"/>
    <property type="match status" value="1"/>
</dbReference>
<dbReference type="OrthoDB" id="9805821at2"/>
<dbReference type="RefSeq" id="WP_132217714.1">
    <property type="nucleotide sequence ID" value="NZ_OX156936.1"/>
</dbReference>
<dbReference type="InterPro" id="IPR036881">
    <property type="entry name" value="Glyco_hydro_3_C_sf"/>
</dbReference>
<dbReference type="InterPro" id="IPR017853">
    <property type="entry name" value="GH"/>
</dbReference>
<dbReference type="PANTHER" id="PTHR30620:SF123">
    <property type="entry name" value="BETA-XYLOSIDASE"/>
    <property type="match status" value="1"/>
</dbReference>
<evidence type="ECO:0000256" key="1">
    <source>
        <dbReference type="ARBA" id="ARBA00022801"/>
    </source>
</evidence>
<organism evidence="3 4">
    <name type="scientific">Mariniflexile fucanivorans</name>
    <dbReference type="NCBI Taxonomy" id="264023"/>
    <lineage>
        <taxon>Bacteria</taxon>
        <taxon>Pseudomonadati</taxon>
        <taxon>Bacteroidota</taxon>
        <taxon>Flavobacteriia</taxon>
        <taxon>Flavobacteriales</taxon>
        <taxon>Flavobacteriaceae</taxon>
        <taxon>Mariniflexile</taxon>
    </lineage>
</organism>
<dbReference type="InterPro" id="IPR002772">
    <property type="entry name" value="Glyco_hydro_3_C"/>
</dbReference>
<dbReference type="Proteomes" id="UP000295455">
    <property type="component" value="Unassembled WGS sequence"/>
</dbReference>
<dbReference type="PRINTS" id="PR00133">
    <property type="entry name" value="GLHYDRLASE3"/>
</dbReference>
<feature type="domain" description="Fibronectin type III-like" evidence="2">
    <location>
        <begin position="690"/>
        <end position="758"/>
    </location>
</feature>
<name>A0A4R1RJB8_9FLAO</name>
<accession>A0A4R1RJB8</accession>
<dbReference type="Pfam" id="PF01915">
    <property type="entry name" value="Glyco_hydro_3_C"/>
    <property type="match status" value="1"/>
</dbReference>
<dbReference type="GO" id="GO:0008422">
    <property type="term" value="F:beta-glucosidase activity"/>
    <property type="evidence" value="ECO:0007669"/>
    <property type="project" value="TreeGrafter"/>
</dbReference>
<proteinExistence type="predicted"/>
<sequence length="790" mass="87349">MKKLFIAMLPILLFSCNKIQQTDMTIVTPKPFSTPEIEARVDSIMATMTLEEKIAQIQGIRPTELIVDGKLSIEMCREKIPNGIGHISQFSSSFTMEPEELRDFVREVQHYLMTDTRLKLPAVFHEEAITGFSTKGATTFPQQIGIACSWNPEMATRNSLSTRKNMKAVGANYALSPMLDVIRTAHWPRIEESYGEDPYLTSTMGVAFVKGLQGDDFSTGIAATTKHFAGYGANTTNEKDFFEDYLMPHEAVIKAANVKSVMPSYAAYKGVPDVANNELLNEILRGKLGFDGITVSDYHSIDHVHGKWEQADSYKTAGVMALKAGNDLELPVPKTYEFLPEAIDESMITMDVINTAVKRSLTMKVKLGLLDNPVFGVDGDLDFDPPTNRKLAYDAACQSIVLLKNNGILPLKVNDIKNIALVGPNSDNVFCLLGDYTYQSMITYFWGQTFDPNSPKIVTVLEGLKNKLGDKVNIHNERGCDWAEPLGTTIDPNSYGDSELGTAKKNILSRVAQPNLENALSMVGKSDVIIAVMGENTYLCGENREREGIRLPGEQELFVEKLIETGKPVILVITGGRQQLVDKFEDKCAAIIQAWFPGEEAGNALADILVGNVNPTAKLCVSYPKDESKEELNYQHGYAKVKPQYPFGFGLSYTTYAYSNFSMPSNANLIDNHFMISCDVENTGAMDGAEIVQLYVSPSDKTSTMDAIQLKGFKRVDLKSGEKKTVVFKVSPKQLMQYKDGNWKVEAGTYKFKIGASCVDLPLQGDIVLQGDNLQLDNRNVFFSESSVTP</sequence>
<evidence type="ECO:0000259" key="2">
    <source>
        <dbReference type="SMART" id="SM01217"/>
    </source>
</evidence>